<dbReference type="KEGG" id="hal:VNG_2034H"/>
<feature type="compositionally biased region" description="Polar residues" evidence="1">
    <location>
        <begin position="250"/>
        <end position="268"/>
    </location>
</feature>
<protein>
    <submittedName>
        <fullName evidence="3">Spurious ORF</fullName>
    </submittedName>
</protein>
<dbReference type="STRING" id="64091.VNG_2034H"/>
<evidence type="ECO:0000313" key="3">
    <source>
        <dbReference type="EMBL" id="DAC78939.1"/>
    </source>
</evidence>
<dbReference type="PIR" id="G84353">
    <property type="entry name" value="G84353"/>
</dbReference>
<reference evidence="3" key="2">
    <citation type="journal article" date="2008" name="Genomics">
        <title>Evolution in the laboratory: the genome of Halobacterium salinarum strain R1 compared to that of strain NRC-1.</title>
        <authorList>
            <person name="Pfeiffer F."/>
            <person name="Schuster S.C."/>
            <person name="Broicher A."/>
            <person name="Falb M."/>
            <person name="Palm P."/>
            <person name="Rodewald K."/>
            <person name="Ruepp A."/>
            <person name="Soppa J."/>
            <person name="Tittor J."/>
            <person name="Oesterhelt D."/>
        </authorList>
    </citation>
    <scope>NUCLEOTIDE SEQUENCE</scope>
    <source>
        <strain evidence="3">NRC-1</strain>
    </source>
</reference>
<gene>
    <name evidence="2" type="ordered locus">VNG_2034H</name>
</gene>
<reference evidence="2 4" key="1">
    <citation type="journal article" date="2000" name="Proc. Natl. Acad. Sci. U.S.A.">
        <title>Genome sequence of Halobacterium species NRC-1.</title>
        <authorList>
            <person name="Ng W.V."/>
            <person name="Kennedy S.P."/>
            <person name="Mahairas G.G."/>
            <person name="Berquist B."/>
            <person name="Pan M."/>
            <person name="Shukla H.D."/>
            <person name="Lasky S.R."/>
            <person name="Baliga N.S."/>
            <person name="Thorsson V."/>
            <person name="Sbrogna J."/>
            <person name="Swartzell S."/>
            <person name="Weir D."/>
            <person name="Hall J."/>
            <person name="Dahl T.A."/>
            <person name="Welti R."/>
            <person name="Goo Y.A."/>
            <person name="Leithauser B."/>
            <person name="Keller K."/>
            <person name="Cruz R."/>
            <person name="Danson M.J."/>
            <person name="Hough D.W."/>
            <person name="Maddocks D.G."/>
            <person name="Jablonski P.E."/>
            <person name="Krebs M.P."/>
            <person name="Angevine C.M."/>
            <person name="Dale H."/>
            <person name="Isenbarger T.A."/>
            <person name="Peck R.F."/>
            <person name="Pohlschroder M."/>
            <person name="Spudich J.L."/>
            <person name="Jung K.W."/>
            <person name="Alam M."/>
            <person name="Freitas T."/>
            <person name="Hou S."/>
            <person name="Daniels C.J."/>
            <person name="Dennis P.P."/>
            <person name="Omer A.D."/>
            <person name="Ebhardt H."/>
            <person name="Lowe T.M."/>
            <person name="Liang P."/>
            <person name="Riley M."/>
            <person name="Hood L."/>
            <person name="DasSarma S."/>
        </authorList>
    </citation>
    <scope>NUCLEOTIDE SEQUENCE [LARGE SCALE GENOMIC DNA]</scope>
    <source>
        <strain evidence="4">ATCC 700922 / JCM 11081 / NRC-1</strain>
        <strain evidence="2">NRC-1</strain>
    </source>
</reference>
<organism evidence="2 4">
    <name type="scientific">Halobacterium salinarum (strain ATCC 700922 / JCM 11081 / NRC-1)</name>
    <name type="common">Halobacterium halobium</name>
    <dbReference type="NCBI Taxonomy" id="64091"/>
    <lineage>
        <taxon>Archaea</taxon>
        <taxon>Methanobacteriati</taxon>
        <taxon>Methanobacteriota</taxon>
        <taxon>Stenosarchaea group</taxon>
        <taxon>Halobacteria</taxon>
        <taxon>Halobacteriales</taxon>
        <taxon>Halobacteriaceae</taxon>
        <taxon>Halobacterium</taxon>
        <taxon>Halobacterium salinarum NRC-34001</taxon>
    </lineage>
</organism>
<sequence length="274" mass="29944">MRFDSALDTWRRADTIVGLHGADARHDLRDALGERVRGRRQRLAVVVREADEILPERHRRVAARRGPARDGRQLEDVGLQAAVGGRAVGVPVGLLAAERPHCFDRLVGGLRARQQPEAPGDQHVRGENVEVVAGVVGCVGRRPRLRAHEASRHPEAVVDELHAGRALGDGVLVDSAVDDTRAQQRQHPGKHRRRHHVVVDDCLEPVRRNVSNGLSGGCTCLFGLLHHTRLAERTAKTFGKYYHVLACSRSPTATPSARSHSTGPTPGTRSRARG</sequence>
<keyword evidence="4" id="KW-1185">Reference proteome</keyword>
<reference evidence="3" key="4">
    <citation type="journal article" date="2019" name="Microbiol. Resour. Announc.">
        <title>The genome of the Halobacterium salinarum type strain is closely related to that of the laboratory strains NRC-1 and R1.</title>
        <authorList>
            <person name="Pfeiffer F."/>
            <person name="Marchfelder A."/>
            <person name="Habermann B.H."/>
            <person name="Dyall-Smith M."/>
        </authorList>
    </citation>
    <scope>NUCLEOTIDE SEQUENCE</scope>
    <source>
        <strain evidence="3">NRC-1</strain>
    </source>
</reference>
<evidence type="ECO:0000313" key="4">
    <source>
        <dbReference type="Proteomes" id="UP000000554"/>
    </source>
</evidence>
<dbReference type="PaxDb" id="64091-VNG_2034H"/>
<dbReference type="HOGENOM" id="CLU_1014132_0_0_2"/>
<feature type="region of interest" description="Disordered" evidence="1">
    <location>
        <begin position="250"/>
        <end position="274"/>
    </location>
</feature>
<dbReference type="AlphaFoldDB" id="Q9HNM5"/>
<evidence type="ECO:0000313" key="2">
    <source>
        <dbReference type="EMBL" id="AAG20195.1"/>
    </source>
</evidence>
<accession>Q9HNM5</accession>
<name>Q9HNM5_HALSA</name>
<dbReference type="Proteomes" id="UP000000554">
    <property type="component" value="Chromosome"/>
</dbReference>
<reference evidence="3" key="3">
    <citation type="journal article" date="2015" name="Life">
        <title>A manual curation strategy to improve genome annotation: application to a set of haloarchael genomes.</title>
        <authorList>
            <person name="Pfeiffer F."/>
            <person name="Oesterhelt D."/>
        </authorList>
    </citation>
    <scope>NUCLEOTIDE SEQUENCE</scope>
    <source>
        <strain evidence="3">NRC-1</strain>
    </source>
</reference>
<dbReference type="EMBL" id="BK010829">
    <property type="protein sequence ID" value="DAC78939.1"/>
    <property type="molecule type" value="Genomic_DNA"/>
</dbReference>
<dbReference type="EMBL" id="AE004437">
    <property type="protein sequence ID" value="AAG20195.1"/>
    <property type="molecule type" value="Genomic_DNA"/>
</dbReference>
<proteinExistence type="predicted"/>
<evidence type="ECO:0000256" key="1">
    <source>
        <dbReference type="SAM" id="MobiDB-lite"/>
    </source>
</evidence>